<sequence>MIVIIDLIKLLPYILVGYCGNIIMLGNATLQSRNTSILLPVEYSSQPSIYKKKTNQHYQTIVLPGIKHPHPYSSAPLQHQLNTKITPFFHTISPFLQPAYSPNNHHRYQYANSNSTNRERGDIQGNHDGKKRKKNLNARESKTTN</sequence>
<evidence type="ECO:0000313" key="2">
    <source>
        <dbReference type="EMBL" id="TGZ85000.1"/>
    </source>
</evidence>
<dbReference type="EMBL" id="ML220112">
    <property type="protein sequence ID" value="TGZ85000.1"/>
    <property type="molecule type" value="Genomic_DNA"/>
</dbReference>
<keyword evidence="3" id="KW-1185">Reference proteome</keyword>
<evidence type="ECO:0000313" key="3">
    <source>
        <dbReference type="Proteomes" id="UP000298138"/>
    </source>
</evidence>
<proteinExistence type="predicted"/>
<evidence type="ECO:0000256" key="1">
    <source>
        <dbReference type="SAM" id="MobiDB-lite"/>
    </source>
</evidence>
<reference evidence="2 3" key="1">
    <citation type="submission" date="2019-04" db="EMBL/GenBank/DDBJ databases">
        <title>Comparative genomics and transcriptomics to analyze fruiting body development in filamentous ascomycetes.</title>
        <authorList>
            <consortium name="DOE Joint Genome Institute"/>
            <person name="Lutkenhaus R."/>
            <person name="Traeger S."/>
            <person name="Breuer J."/>
            <person name="Kuo A."/>
            <person name="Lipzen A."/>
            <person name="Pangilinan J."/>
            <person name="Dilworth D."/>
            <person name="Sandor L."/>
            <person name="Poggeler S."/>
            <person name="Barry K."/>
            <person name="Grigoriev I.V."/>
            <person name="Nowrousian M."/>
        </authorList>
    </citation>
    <scope>NUCLEOTIDE SEQUENCE [LARGE SCALE GENOMIC DNA]</scope>
    <source>
        <strain evidence="2 3">CBS 389.68</strain>
    </source>
</reference>
<name>A0A4S2N6T4_9PEZI</name>
<dbReference type="InParanoid" id="A0A4S2N6T4"/>
<accession>A0A4S2N6T4</accession>
<protein>
    <submittedName>
        <fullName evidence="2">Uncharacterized protein</fullName>
    </submittedName>
</protein>
<dbReference type="AlphaFoldDB" id="A0A4S2N6T4"/>
<feature type="compositionally biased region" description="Basic and acidic residues" evidence="1">
    <location>
        <begin position="117"/>
        <end position="128"/>
    </location>
</feature>
<gene>
    <name evidence="2" type="ORF">EX30DRAFT_14246</name>
</gene>
<feature type="region of interest" description="Disordered" evidence="1">
    <location>
        <begin position="103"/>
        <end position="145"/>
    </location>
</feature>
<organism evidence="2 3">
    <name type="scientific">Ascodesmis nigricans</name>
    <dbReference type="NCBI Taxonomy" id="341454"/>
    <lineage>
        <taxon>Eukaryota</taxon>
        <taxon>Fungi</taxon>
        <taxon>Dikarya</taxon>
        <taxon>Ascomycota</taxon>
        <taxon>Pezizomycotina</taxon>
        <taxon>Pezizomycetes</taxon>
        <taxon>Pezizales</taxon>
        <taxon>Ascodesmidaceae</taxon>
        <taxon>Ascodesmis</taxon>
    </lineage>
</organism>
<dbReference type="Proteomes" id="UP000298138">
    <property type="component" value="Unassembled WGS sequence"/>
</dbReference>